<keyword evidence="15 20" id="KW-1133">Transmembrane helix</keyword>
<comment type="similarity">
    <text evidence="4">Belongs to the protein kinase superfamily. TKL Ser/Thr protein kinase family. TGFB receptor subfamily.</text>
</comment>
<dbReference type="InterPro" id="IPR017441">
    <property type="entry name" value="Protein_kinase_ATP_BS"/>
</dbReference>
<dbReference type="InterPro" id="IPR011009">
    <property type="entry name" value="Kinase-like_dom_sf"/>
</dbReference>
<dbReference type="SUPFAM" id="SSF56112">
    <property type="entry name" value="Protein kinase-like (PK-like)"/>
    <property type="match status" value="1"/>
</dbReference>
<dbReference type="PROSITE" id="PS00108">
    <property type="entry name" value="PROTEIN_KINASE_ST"/>
    <property type="match status" value="1"/>
</dbReference>
<dbReference type="Gene3D" id="2.10.60.10">
    <property type="entry name" value="CD59"/>
    <property type="match status" value="1"/>
</dbReference>
<dbReference type="CDD" id="cd23600">
    <property type="entry name" value="TFP_LU_ECD_Sax"/>
    <property type="match status" value="1"/>
</dbReference>
<evidence type="ECO:0000256" key="9">
    <source>
        <dbReference type="ARBA" id="ARBA00022723"/>
    </source>
</evidence>
<dbReference type="PANTHER" id="PTHR23255:SF72">
    <property type="entry name" value="RECEPTOR PROTEIN SERINE_THREONINE KINASE"/>
    <property type="match status" value="1"/>
</dbReference>
<evidence type="ECO:0000256" key="13">
    <source>
        <dbReference type="ARBA" id="ARBA00022840"/>
    </source>
</evidence>
<dbReference type="PANTHER" id="PTHR23255">
    <property type="entry name" value="TRANSFORMING GROWTH FACTOR-BETA RECEPTOR TYPE I AND II"/>
    <property type="match status" value="1"/>
</dbReference>
<keyword evidence="7" id="KW-0808">Transferase</keyword>
<comment type="cofactor">
    <cofactor evidence="2">
        <name>Mg(2+)</name>
        <dbReference type="ChEBI" id="CHEBI:18420"/>
    </cofactor>
</comment>
<accession>A0AAV7X1C6</accession>
<dbReference type="AlphaFoldDB" id="A0AAV7X1C6"/>
<dbReference type="PROSITE" id="PS51256">
    <property type="entry name" value="GS"/>
    <property type="match status" value="1"/>
</dbReference>
<dbReference type="InterPro" id="IPR008271">
    <property type="entry name" value="Ser/Thr_kinase_AS"/>
</dbReference>
<dbReference type="Gene3D" id="1.10.510.10">
    <property type="entry name" value="Transferase(Phosphotransferase) domain 1"/>
    <property type="match status" value="1"/>
</dbReference>
<evidence type="ECO:0000256" key="4">
    <source>
        <dbReference type="ARBA" id="ARBA00009605"/>
    </source>
</evidence>
<dbReference type="GO" id="GO:0004675">
    <property type="term" value="F:transmembrane receptor protein serine/threonine kinase activity"/>
    <property type="evidence" value="ECO:0007669"/>
    <property type="project" value="UniProtKB-EC"/>
</dbReference>
<dbReference type="InterPro" id="IPR000333">
    <property type="entry name" value="TGFB_receptor"/>
</dbReference>
<evidence type="ECO:0000256" key="12">
    <source>
        <dbReference type="ARBA" id="ARBA00022777"/>
    </source>
</evidence>
<evidence type="ECO:0000256" key="5">
    <source>
        <dbReference type="ARBA" id="ARBA00012401"/>
    </source>
</evidence>
<evidence type="ECO:0000256" key="15">
    <source>
        <dbReference type="ARBA" id="ARBA00022989"/>
    </source>
</evidence>
<evidence type="ECO:0000256" key="7">
    <source>
        <dbReference type="ARBA" id="ARBA00022679"/>
    </source>
</evidence>
<feature type="transmembrane region" description="Helical" evidence="20">
    <location>
        <begin position="223"/>
        <end position="244"/>
    </location>
</feature>
<keyword evidence="25" id="KW-1185">Reference proteome</keyword>
<dbReference type="EC" id="2.7.11.30" evidence="5"/>
<keyword evidence="13 18" id="KW-0067">ATP-binding</keyword>
<evidence type="ECO:0000256" key="17">
    <source>
        <dbReference type="ARBA" id="ARBA00023170"/>
    </source>
</evidence>
<reference evidence="24" key="1">
    <citation type="submission" date="2022-12" db="EMBL/GenBank/DDBJ databases">
        <title>Chromosome-level genome assembly of the bean flower thrips Megalurothrips usitatus.</title>
        <authorList>
            <person name="Ma L."/>
            <person name="Liu Q."/>
            <person name="Li H."/>
            <person name="Cai W."/>
        </authorList>
    </citation>
    <scope>NUCLEOTIDE SEQUENCE</scope>
    <source>
        <strain evidence="24">Cailab_2022a</strain>
    </source>
</reference>
<evidence type="ECO:0000256" key="14">
    <source>
        <dbReference type="ARBA" id="ARBA00022842"/>
    </source>
</evidence>
<keyword evidence="9" id="KW-0479">Metal-binding</keyword>
<evidence type="ECO:0000256" key="10">
    <source>
        <dbReference type="ARBA" id="ARBA00022729"/>
    </source>
</evidence>
<sequence>MFSALPLLLPALWVVCQVHGLSLHLDHEAGGPMLDTENAAKLSTPEDDKVQSMPSFSSSFGMLKEGKSAINNWDGDQDQDDEEEEPIPSQEGGSPKKGYEASKYVGSLPEHERKGKHKPRYTCLLCEETCESCETPECHLRPPCVEAVQCYKSRVRDHNGVETVTRGCITDFDQMTLTCYTPSHAHEFAILCCTGDNCNNGTFPELEPLPIHGEEGSSDDWKLVLAVLGPVLLLFLSVPLVVFFMRRKHRKRMEAARTLADTDTFYASDDLLRATAAGDSTLREYLEHSLTSGSGSGLPLLIQRTLAKQISLAECIGKGRYGEVWQGYWHGEKVAVKIFFSRDEASWSRETQIYSTVLIRHESILGYIGSDMTSRNSCTQLWLVTHYHQLGSLYDHLNRVSLNPHQMMKICLSTINGLVHLHTEIFGTQGKPAIAHRDIKSKNILVKDNGCCVIADFGLAVTHVQSTGELDVAANPRVGTKPFQRADIYAFGLVLWEVCRRTISHGIAEEYLPPFGDLVPSDPSFEDMKKVVCSDGQRPTIPNRWLCDETLSGMAKLMKECWHHKSHVRLSALRVKKTLAKLAQSDFHIHLDVD</sequence>
<feature type="binding site" evidence="18">
    <location>
        <position position="337"/>
    </location>
    <ligand>
        <name>ATP</name>
        <dbReference type="ChEBI" id="CHEBI:30616"/>
    </ligand>
</feature>
<dbReference type="GO" id="GO:0071363">
    <property type="term" value="P:cellular response to growth factor stimulus"/>
    <property type="evidence" value="ECO:0007669"/>
    <property type="project" value="TreeGrafter"/>
</dbReference>
<dbReference type="Pfam" id="PF07714">
    <property type="entry name" value="PK_Tyr_Ser-Thr"/>
    <property type="match status" value="1"/>
</dbReference>
<dbReference type="GO" id="GO:0006950">
    <property type="term" value="P:response to stress"/>
    <property type="evidence" value="ECO:0007669"/>
    <property type="project" value="UniProtKB-ARBA"/>
</dbReference>
<feature type="domain" description="Protein kinase" evidence="22">
    <location>
        <begin position="310"/>
        <end position="591"/>
    </location>
</feature>
<dbReference type="InterPro" id="IPR001245">
    <property type="entry name" value="Ser-Thr/Tyr_kinase_cat_dom"/>
</dbReference>
<dbReference type="GO" id="GO:0070724">
    <property type="term" value="C:BMP receptor complex"/>
    <property type="evidence" value="ECO:0007669"/>
    <property type="project" value="TreeGrafter"/>
</dbReference>
<evidence type="ECO:0000259" key="23">
    <source>
        <dbReference type="PROSITE" id="PS51256"/>
    </source>
</evidence>
<dbReference type="SUPFAM" id="SSF57302">
    <property type="entry name" value="Snake toxin-like"/>
    <property type="match status" value="1"/>
</dbReference>
<keyword evidence="16 20" id="KW-0472">Membrane</keyword>
<evidence type="ECO:0000256" key="3">
    <source>
        <dbReference type="ARBA" id="ARBA00004479"/>
    </source>
</evidence>
<dbReference type="PROSITE" id="PS50011">
    <property type="entry name" value="PROTEIN_KINASE_DOM"/>
    <property type="match status" value="1"/>
</dbReference>
<evidence type="ECO:0000256" key="2">
    <source>
        <dbReference type="ARBA" id="ARBA00001946"/>
    </source>
</evidence>
<evidence type="ECO:0000256" key="21">
    <source>
        <dbReference type="SAM" id="SignalP"/>
    </source>
</evidence>
<evidence type="ECO:0000313" key="25">
    <source>
        <dbReference type="Proteomes" id="UP001075354"/>
    </source>
</evidence>
<dbReference type="Pfam" id="PF08515">
    <property type="entry name" value="TGF_beta_GS"/>
    <property type="match status" value="1"/>
</dbReference>
<evidence type="ECO:0000256" key="6">
    <source>
        <dbReference type="ARBA" id="ARBA00022527"/>
    </source>
</evidence>
<evidence type="ECO:0000256" key="8">
    <source>
        <dbReference type="ARBA" id="ARBA00022692"/>
    </source>
</evidence>
<dbReference type="EMBL" id="JAPTSV010000016">
    <property type="protein sequence ID" value="KAJ1519431.1"/>
    <property type="molecule type" value="Genomic_DNA"/>
</dbReference>
<dbReference type="SMART" id="SM00467">
    <property type="entry name" value="GS"/>
    <property type="match status" value="1"/>
</dbReference>
<comment type="cofactor">
    <cofactor evidence="1">
        <name>Mn(2+)</name>
        <dbReference type="ChEBI" id="CHEBI:29035"/>
    </cofactor>
</comment>
<comment type="subcellular location">
    <subcellularLocation>
        <location evidence="3">Membrane</location>
        <topology evidence="3">Single-pass type I membrane protein</topology>
    </subcellularLocation>
</comment>
<dbReference type="PROSITE" id="PS00107">
    <property type="entry name" value="PROTEIN_KINASE_ATP"/>
    <property type="match status" value="1"/>
</dbReference>
<evidence type="ECO:0000313" key="24">
    <source>
        <dbReference type="EMBL" id="KAJ1519431.1"/>
    </source>
</evidence>
<dbReference type="InterPro" id="IPR003605">
    <property type="entry name" value="GS_dom"/>
</dbReference>
<dbReference type="Gene3D" id="3.30.200.20">
    <property type="entry name" value="Phosphorylase Kinase, domain 1"/>
    <property type="match status" value="1"/>
</dbReference>
<feature type="signal peptide" evidence="21">
    <location>
        <begin position="1"/>
        <end position="20"/>
    </location>
</feature>
<dbReference type="SMART" id="SM00220">
    <property type="entry name" value="S_TKc"/>
    <property type="match status" value="1"/>
</dbReference>
<organism evidence="24 25">
    <name type="scientific">Megalurothrips usitatus</name>
    <name type="common">bean blossom thrips</name>
    <dbReference type="NCBI Taxonomy" id="439358"/>
    <lineage>
        <taxon>Eukaryota</taxon>
        <taxon>Metazoa</taxon>
        <taxon>Ecdysozoa</taxon>
        <taxon>Arthropoda</taxon>
        <taxon>Hexapoda</taxon>
        <taxon>Insecta</taxon>
        <taxon>Pterygota</taxon>
        <taxon>Neoptera</taxon>
        <taxon>Paraneoptera</taxon>
        <taxon>Thysanoptera</taxon>
        <taxon>Terebrantia</taxon>
        <taxon>Thripoidea</taxon>
        <taxon>Thripidae</taxon>
        <taxon>Megalurothrips</taxon>
    </lineage>
</organism>
<feature type="chain" id="PRO_5043552279" description="receptor protein serine/threonine kinase" evidence="21">
    <location>
        <begin position="21"/>
        <end position="594"/>
    </location>
</feature>
<evidence type="ECO:0000256" key="19">
    <source>
        <dbReference type="SAM" id="MobiDB-lite"/>
    </source>
</evidence>
<evidence type="ECO:0000256" key="11">
    <source>
        <dbReference type="ARBA" id="ARBA00022741"/>
    </source>
</evidence>
<protein>
    <recommendedName>
        <fullName evidence="5">receptor protein serine/threonine kinase</fullName>
        <ecNumber evidence="5">2.7.11.30</ecNumber>
    </recommendedName>
</protein>
<feature type="compositionally biased region" description="Acidic residues" evidence="19">
    <location>
        <begin position="75"/>
        <end position="86"/>
    </location>
</feature>
<evidence type="ECO:0000256" key="18">
    <source>
        <dbReference type="PROSITE-ProRule" id="PRU10141"/>
    </source>
</evidence>
<evidence type="ECO:0000256" key="1">
    <source>
        <dbReference type="ARBA" id="ARBA00001936"/>
    </source>
</evidence>
<keyword evidence="12" id="KW-0418">Kinase</keyword>
<evidence type="ECO:0000256" key="16">
    <source>
        <dbReference type="ARBA" id="ARBA00023136"/>
    </source>
</evidence>
<feature type="domain" description="GS" evidence="23">
    <location>
        <begin position="280"/>
        <end position="309"/>
    </location>
</feature>
<comment type="caution">
    <text evidence="24">The sequence shown here is derived from an EMBL/GenBank/DDBJ whole genome shotgun (WGS) entry which is preliminary data.</text>
</comment>
<keyword evidence="14" id="KW-0460">Magnesium</keyword>
<name>A0AAV7X1C6_9NEOP</name>
<dbReference type="InterPro" id="IPR045860">
    <property type="entry name" value="Snake_toxin-like_sf"/>
</dbReference>
<keyword evidence="8 20" id="KW-0812">Transmembrane</keyword>
<proteinExistence type="inferred from homology"/>
<keyword evidence="10 21" id="KW-0732">Signal</keyword>
<keyword evidence="6" id="KW-0723">Serine/threonine-protein kinase</keyword>
<gene>
    <name evidence="24" type="ORF">ONE63_004723</name>
</gene>
<feature type="region of interest" description="Disordered" evidence="19">
    <location>
        <begin position="36"/>
        <end position="101"/>
    </location>
</feature>
<evidence type="ECO:0000256" key="20">
    <source>
        <dbReference type="SAM" id="Phobius"/>
    </source>
</evidence>
<dbReference type="GO" id="GO:0005524">
    <property type="term" value="F:ATP binding"/>
    <property type="evidence" value="ECO:0007669"/>
    <property type="project" value="UniProtKB-UniRule"/>
</dbReference>
<keyword evidence="11 18" id="KW-0547">Nucleotide-binding</keyword>
<dbReference type="FunFam" id="3.30.200.20:FF:000064">
    <property type="entry name" value="Receptor protein serine/threonine kinase"/>
    <property type="match status" value="1"/>
</dbReference>
<dbReference type="Proteomes" id="UP001075354">
    <property type="component" value="Chromosome 16"/>
</dbReference>
<keyword evidence="17" id="KW-0675">Receptor</keyword>
<dbReference type="InterPro" id="IPR000719">
    <property type="entry name" value="Prot_kinase_dom"/>
</dbReference>
<evidence type="ECO:0000259" key="22">
    <source>
        <dbReference type="PROSITE" id="PS50011"/>
    </source>
</evidence>